<dbReference type="GO" id="GO:0008270">
    <property type="term" value="F:zinc ion binding"/>
    <property type="evidence" value="ECO:0007669"/>
    <property type="project" value="UniProtKB-KW"/>
</dbReference>
<feature type="region of interest" description="Disordered" evidence="12">
    <location>
        <begin position="729"/>
        <end position="750"/>
    </location>
</feature>
<feature type="domain" description="C2H2-type" evidence="13">
    <location>
        <begin position="687"/>
        <end position="714"/>
    </location>
</feature>
<dbReference type="FunFam" id="3.30.160.60:FF:001049">
    <property type="entry name" value="zinc finger protein 319"/>
    <property type="match status" value="2"/>
</dbReference>
<dbReference type="Proteomes" id="UP001318040">
    <property type="component" value="Chromosome 66"/>
</dbReference>
<feature type="compositionally biased region" description="Basic and acidic residues" evidence="12">
    <location>
        <begin position="202"/>
        <end position="248"/>
    </location>
</feature>
<proteinExistence type="predicted"/>
<dbReference type="GO" id="GO:0005634">
    <property type="term" value="C:nucleus"/>
    <property type="evidence" value="ECO:0007669"/>
    <property type="project" value="UniProtKB-SubCell"/>
</dbReference>
<evidence type="ECO:0000256" key="10">
    <source>
        <dbReference type="ARBA" id="ARBA00023242"/>
    </source>
</evidence>
<evidence type="ECO:0000256" key="8">
    <source>
        <dbReference type="ARBA" id="ARBA00023125"/>
    </source>
</evidence>
<gene>
    <name evidence="15" type="primary">LOC116957894</name>
</gene>
<feature type="domain" description="C2H2-type" evidence="13">
    <location>
        <begin position="659"/>
        <end position="686"/>
    </location>
</feature>
<evidence type="ECO:0000313" key="14">
    <source>
        <dbReference type="Proteomes" id="UP001318040"/>
    </source>
</evidence>
<feature type="compositionally biased region" description="Basic and acidic residues" evidence="12">
    <location>
        <begin position="356"/>
        <end position="365"/>
    </location>
</feature>
<feature type="compositionally biased region" description="Basic and acidic residues" evidence="12">
    <location>
        <begin position="375"/>
        <end position="390"/>
    </location>
</feature>
<feature type="compositionally biased region" description="Basic and acidic residues" evidence="12">
    <location>
        <begin position="107"/>
        <end position="116"/>
    </location>
</feature>
<feature type="region of interest" description="Disordered" evidence="12">
    <location>
        <begin position="1"/>
        <end position="427"/>
    </location>
</feature>
<keyword evidence="3" id="KW-0479">Metal-binding</keyword>
<dbReference type="RefSeq" id="XP_032836228.1">
    <property type="nucleotide sequence ID" value="XM_032980337.1"/>
</dbReference>
<dbReference type="FunFam" id="3.30.160.60:FF:000384">
    <property type="entry name" value="Zinc finger protein 550"/>
    <property type="match status" value="1"/>
</dbReference>
<dbReference type="PANTHER" id="PTHR24408:SF34">
    <property type="entry name" value="ZINC FINGER PROTEIN 672-RELATED"/>
    <property type="match status" value="1"/>
</dbReference>
<dbReference type="FunFam" id="3.30.160.60:FF:000417">
    <property type="entry name" value="Zinc finger protein"/>
    <property type="match status" value="1"/>
</dbReference>
<reference evidence="15" key="1">
    <citation type="submission" date="2025-08" db="UniProtKB">
        <authorList>
            <consortium name="RefSeq"/>
        </authorList>
    </citation>
    <scope>IDENTIFICATION</scope>
    <source>
        <tissue evidence="15">Sperm</tissue>
    </source>
</reference>
<keyword evidence="10" id="KW-0539">Nucleus</keyword>
<dbReference type="GeneID" id="116957894"/>
<dbReference type="SUPFAM" id="SSF57667">
    <property type="entry name" value="beta-beta-alpha zinc fingers"/>
    <property type="match status" value="6"/>
</dbReference>
<feature type="compositionally biased region" description="Low complexity" evidence="12">
    <location>
        <begin position="415"/>
        <end position="425"/>
    </location>
</feature>
<evidence type="ECO:0000256" key="7">
    <source>
        <dbReference type="ARBA" id="ARBA00023015"/>
    </source>
</evidence>
<feature type="domain" description="C2H2-type" evidence="13">
    <location>
        <begin position="430"/>
        <end position="457"/>
    </location>
</feature>
<keyword evidence="6" id="KW-0862">Zinc</keyword>
<evidence type="ECO:0000256" key="3">
    <source>
        <dbReference type="ARBA" id="ARBA00022723"/>
    </source>
</evidence>
<keyword evidence="8" id="KW-0238">DNA-binding</keyword>
<feature type="domain" description="C2H2-type" evidence="13">
    <location>
        <begin position="177"/>
        <end position="200"/>
    </location>
</feature>
<evidence type="ECO:0000259" key="13">
    <source>
        <dbReference type="PROSITE" id="PS50157"/>
    </source>
</evidence>
<protein>
    <submittedName>
        <fullName evidence="15">Zinc finger and SCAN domain-containing protein 2-like isoform X1</fullName>
    </submittedName>
</protein>
<dbReference type="AlphaFoldDB" id="A0AAJ7XK41"/>
<evidence type="ECO:0000256" key="9">
    <source>
        <dbReference type="ARBA" id="ARBA00023163"/>
    </source>
</evidence>
<dbReference type="PROSITE" id="PS50157">
    <property type="entry name" value="ZINC_FINGER_C2H2_2"/>
    <property type="match status" value="12"/>
</dbReference>
<evidence type="ECO:0000256" key="4">
    <source>
        <dbReference type="ARBA" id="ARBA00022737"/>
    </source>
</evidence>
<dbReference type="FunFam" id="3.30.160.60:FF:000690">
    <property type="entry name" value="Zinc finger protein 354C"/>
    <property type="match status" value="2"/>
</dbReference>
<dbReference type="GO" id="GO:0000981">
    <property type="term" value="F:DNA-binding transcription factor activity, RNA polymerase II-specific"/>
    <property type="evidence" value="ECO:0007669"/>
    <property type="project" value="TreeGrafter"/>
</dbReference>
<feature type="compositionally biased region" description="Basic and acidic residues" evidence="12">
    <location>
        <begin position="340"/>
        <end position="349"/>
    </location>
</feature>
<feature type="domain" description="C2H2-type" evidence="13">
    <location>
        <begin position="514"/>
        <end position="541"/>
    </location>
</feature>
<feature type="compositionally biased region" description="Low complexity" evidence="12">
    <location>
        <begin position="542"/>
        <end position="553"/>
    </location>
</feature>
<feature type="domain" description="C2H2-type" evidence="13">
    <location>
        <begin position="458"/>
        <end position="485"/>
    </location>
</feature>
<feature type="domain" description="C2H2-type" evidence="13">
    <location>
        <begin position="208"/>
        <end position="235"/>
    </location>
</feature>
<feature type="domain" description="C2H2-type" evidence="13">
    <location>
        <begin position="715"/>
        <end position="737"/>
    </location>
</feature>
<sequence>MRGPRDSLTILHHAAASPRDRTAPQMASPLPAPPPPPLIKRETDDEENPGTGRSPELPVKREDAAADDGDDEAAAGAAVKQEEGEGPLGREIVRTLVKSEVEEEDAPDLKIVKVEDATEISDEAAADSRDGRPEAPDRNFVEVELSEEDDVGGDGARPRTRHDLATRAPSRAGERPHACGDCGRRFARRGDLRRHGRTHAAGGREKPHACGDCGRRFARRGDLWNHARTHAAADSRDGRPEAPDRNSVEVESSEGEDDVGGAASPRDRTAPQMASPLPAPPSPPPPLIKRETDDEESPGTGRSPELPVKREDAAADDGDDEAAAGAVVKQEVGEGPLGREIVRTLVKSEVEEEDAPDLKIVKVEDATEISDEATADSRDGRPEAPDRNSVEVELSEEDDVGGDGADPGTEPRPGRPAATTAADAADGGRHACAECGKRFARAYGLKTHARTHTGERPHACGACGKRFGTRHNLATHARVHTGERPHPCGACGRAFSQLGDLRKHARTHTGERPYACGVCGRGFVRRFALKTHARTHARPPDVANARRAAVGAGSPKRRQRRGPPARGGERPHACPECGRGFAHRYLLEIHALSHTGERPHACGVCGRGFARRGDLRKHARTHAAGGGEKPHACGDCGRAFSHRYLLGIHARVHTGERPHACGVCGRSFAQRNVLKSHALTHTGERPHACAECGRAFSQRSNLEAHARVHTGERPHACGDCGRGFSRRSDLRRHARTHGAGGADAASAPGS</sequence>
<feature type="domain" description="C2H2-type" evidence="13">
    <location>
        <begin position="486"/>
        <end position="513"/>
    </location>
</feature>
<dbReference type="PANTHER" id="PTHR24408">
    <property type="entry name" value="ZINC FINGER PROTEIN"/>
    <property type="match status" value="1"/>
</dbReference>
<evidence type="ECO:0000256" key="11">
    <source>
        <dbReference type="PROSITE-ProRule" id="PRU00042"/>
    </source>
</evidence>
<dbReference type="KEGG" id="pmrn:116957894"/>
<dbReference type="Pfam" id="PF00096">
    <property type="entry name" value="zf-C2H2"/>
    <property type="match status" value="12"/>
</dbReference>
<dbReference type="Gene3D" id="3.30.160.60">
    <property type="entry name" value="Classic Zinc Finger"/>
    <property type="match status" value="12"/>
</dbReference>
<name>A0AAJ7XK41_PETMA</name>
<feature type="domain" description="C2H2-type" evidence="13">
    <location>
        <begin position="631"/>
        <end position="658"/>
    </location>
</feature>
<feature type="compositionally biased region" description="Basic and acidic residues" evidence="12">
    <location>
        <begin position="126"/>
        <end position="141"/>
    </location>
</feature>
<keyword evidence="4" id="KW-0677">Repeat</keyword>
<evidence type="ECO:0000256" key="6">
    <source>
        <dbReference type="ARBA" id="ARBA00022833"/>
    </source>
</evidence>
<dbReference type="FunFam" id="3.30.160.60:FF:000180">
    <property type="entry name" value="Zinc finger protein 689"/>
    <property type="match status" value="1"/>
</dbReference>
<organism evidence="14 15">
    <name type="scientific">Petromyzon marinus</name>
    <name type="common">Sea lamprey</name>
    <dbReference type="NCBI Taxonomy" id="7757"/>
    <lineage>
        <taxon>Eukaryota</taxon>
        <taxon>Metazoa</taxon>
        <taxon>Chordata</taxon>
        <taxon>Craniata</taxon>
        <taxon>Vertebrata</taxon>
        <taxon>Cyclostomata</taxon>
        <taxon>Hyperoartia</taxon>
        <taxon>Petromyzontiformes</taxon>
        <taxon>Petromyzontidae</taxon>
        <taxon>Petromyzon</taxon>
    </lineage>
</organism>
<keyword evidence="2" id="KW-0597">Phosphoprotein</keyword>
<evidence type="ECO:0000256" key="5">
    <source>
        <dbReference type="ARBA" id="ARBA00022771"/>
    </source>
</evidence>
<dbReference type="FunFam" id="3.30.160.60:FF:002343">
    <property type="entry name" value="Zinc finger protein 33A"/>
    <property type="match status" value="1"/>
</dbReference>
<feature type="region of interest" description="Disordered" evidence="12">
    <location>
        <begin position="534"/>
        <end position="573"/>
    </location>
</feature>
<feature type="domain" description="C2H2-type" evidence="13">
    <location>
        <begin position="572"/>
        <end position="599"/>
    </location>
</feature>
<evidence type="ECO:0000256" key="12">
    <source>
        <dbReference type="SAM" id="MobiDB-lite"/>
    </source>
</evidence>
<dbReference type="FunFam" id="3.30.160.60:FF:000495">
    <property type="entry name" value="zinc finger protein 668"/>
    <property type="match status" value="1"/>
</dbReference>
<dbReference type="InterPro" id="IPR013087">
    <property type="entry name" value="Znf_C2H2_type"/>
</dbReference>
<accession>A0AAJ7XK41</accession>
<dbReference type="FunFam" id="3.30.160.60:FF:001450">
    <property type="entry name" value="zinc finger protein 774"/>
    <property type="match status" value="1"/>
</dbReference>
<dbReference type="InterPro" id="IPR036236">
    <property type="entry name" value="Znf_C2H2_sf"/>
</dbReference>
<feature type="domain" description="C2H2-type" evidence="13">
    <location>
        <begin position="600"/>
        <end position="630"/>
    </location>
</feature>
<comment type="subcellular location">
    <subcellularLocation>
        <location evidence="1">Nucleus</location>
    </subcellularLocation>
</comment>
<keyword evidence="7" id="KW-0805">Transcription regulation</keyword>
<keyword evidence="9" id="KW-0804">Transcription</keyword>
<dbReference type="SMART" id="SM00355">
    <property type="entry name" value="ZnF_C2H2"/>
    <property type="match status" value="12"/>
</dbReference>
<dbReference type="FunFam" id="3.30.160.60:FF:000446">
    <property type="entry name" value="Zinc finger protein"/>
    <property type="match status" value="2"/>
</dbReference>
<dbReference type="PROSITE" id="PS00028">
    <property type="entry name" value="ZINC_FINGER_C2H2_1"/>
    <property type="match status" value="12"/>
</dbReference>
<feature type="compositionally biased region" description="Pro residues" evidence="12">
    <location>
        <begin position="277"/>
        <end position="287"/>
    </location>
</feature>
<feature type="compositionally biased region" description="Basic and acidic residues" evidence="12">
    <location>
        <begin position="172"/>
        <end position="190"/>
    </location>
</feature>
<dbReference type="GO" id="GO:0043565">
    <property type="term" value="F:sequence-specific DNA binding"/>
    <property type="evidence" value="ECO:0007669"/>
    <property type="project" value="TreeGrafter"/>
</dbReference>
<evidence type="ECO:0000313" key="15">
    <source>
        <dbReference type="RefSeq" id="XP_032836228.1"/>
    </source>
</evidence>
<evidence type="ECO:0000256" key="2">
    <source>
        <dbReference type="ARBA" id="ARBA00022553"/>
    </source>
</evidence>
<evidence type="ECO:0000256" key="1">
    <source>
        <dbReference type="ARBA" id="ARBA00004123"/>
    </source>
</evidence>
<keyword evidence="14" id="KW-1185">Reference proteome</keyword>
<feature type="compositionally biased region" description="Basic and acidic residues" evidence="12">
    <location>
        <begin position="91"/>
        <end position="100"/>
    </location>
</feature>
<keyword evidence="5 11" id="KW-0863">Zinc-finger</keyword>